<organism evidence="3 4">
    <name type="scientific">Tuber melanosporum (strain Mel28)</name>
    <name type="common">Perigord black truffle</name>
    <dbReference type="NCBI Taxonomy" id="656061"/>
    <lineage>
        <taxon>Eukaryota</taxon>
        <taxon>Fungi</taxon>
        <taxon>Dikarya</taxon>
        <taxon>Ascomycota</taxon>
        <taxon>Pezizomycotina</taxon>
        <taxon>Pezizomycetes</taxon>
        <taxon>Pezizales</taxon>
        <taxon>Tuberaceae</taxon>
        <taxon>Tuber</taxon>
    </lineage>
</organism>
<keyword evidence="2" id="KW-0732">Signal</keyword>
<evidence type="ECO:0000256" key="1">
    <source>
        <dbReference type="SAM" id="MobiDB-lite"/>
    </source>
</evidence>
<dbReference type="Proteomes" id="UP000006911">
    <property type="component" value="Unassembled WGS sequence"/>
</dbReference>
<name>D5G886_TUBMM</name>
<sequence>MVSFSFLAAAFAAFAAVSEASYRGHMAKRHLHMRYAYGNLTDVYPTAIGTGSPALGPVTTSIIPDVAGTPEQDYTTTLTQTITKCLTVTYTLGSGKEVVTTITKYETTAKTIAHVKATLTVAPVVESAPVVSPVSASSTLAPVVSSPVPSSGQSTRTSTTISYATAPASGTLTVTGAPTCPSVETVYVPTYITIYNTVTAGAPVPSTHNSMPPPYQNSTTRSTTTRTSTTTVSIFKTVMLSTSAVPTAY</sequence>
<feature type="compositionally biased region" description="Low complexity" evidence="1">
    <location>
        <begin position="218"/>
        <end position="228"/>
    </location>
</feature>
<dbReference type="HOGENOM" id="CLU_1116437_0_0_1"/>
<proteinExistence type="predicted"/>
<dbReference type="OMA" id="YITIYNT"/>
<dbReference type="KEGG" id="tml:GSTUM_00002929001"/>
<feature type="chain" id="PRO_5003072239" evidence="2">
    <location>
        <begin position="21"/>
        <end position="249"/>
    </location>
</feature>
<evidence type="ECO:0000313" key="4">
    <source>
        <dbReference type="Proteomes" id="UP000006911"/>
    </source>
</evidence>
<evidence type="ECO:0000256" key="2">
    <source>
        <dbReference type="SAM" id="SignalP"/>
    </source>
</evidence>
<accession>D5G886</accession>
<keyword evidence="4" id="KW-1185">Reference proteome</keyword>
<dbReference type="EMBL" id="FN430041">
    <property type="protein sequence ID" value="CAZ80729.1"/>
    <property type="molecule type" value="Genomic_DNA"/>
</dbReference>
<gene>
    <name evidence="3" type="ORF">GSTUM_00002929001</name>
</gene>
<dbReference type="InParanoid" id="D5G886"/>
<dbReference type="GeneID" id="9188331"/>
<dbReference type="AlphaFoldDB" id="D5G886"/>
<feature type="region of interest" description="Disordered" evidence="1">
    <location>
        <begin position="205"/>
        <end position="228"/>
    </location>
</feature>
<evidence type="ECO:0000313" key="3">
    <source>
        <dbReference type="EMBL" id="CAZ80729.1"/>
    </source>
</evidence>
<protein>
    <submittedName>
        <fullName evidence="3">(Perigord truffle) hypothetical protein</fullName>
    </submittedName>
</protein>
<feature type="signal peptide" evidence="2">
    <location>
        <begin position="1"/>
        <end position="20"/>
    </location>
</feature>
<dbReference type="RefSeq" id="XP_002836538.1">
    <property type="nucleotide sequence ID" value="XM_002836492.1"/>
</dbReference>
<reference evidence="3 4" key="1">
    <citation type="journal article" date="2010" name="Nature">
        <title>Perigord black truffle genome uncovers evolutionary origins and mechanisms of symbiosis.</title>
        <authorList>
            <person name="Martin F."/>
            <person name="Kohler A."/>
            <person name="Murat C."/>
            <person name="Balestrini R."/>
            <person name="Coutinho P.M."/>
            <person name="Jaillon O."/>
            <person name="Montanini B."/>
            <person name="Morin E."/>
            <person name="Noel B."/>
            <person name="Percudani R."/>
            <person name="Porcel B."/>
            <person name="Rubini A."/>
            <person name="Amicucci A."/>
            <person name="Amselem J."/>
            <person name="Anthouard V."/>
            <person name="Arcioni S."/>
            <person name="Artiguenave F."/>
            <person name="Aury J.M."/>
            <person name="Ballario P."/>
            <person name="Bolchi A."/>
            <person name="Brenna A."/>
            <person name="Brun A."/>
            <person name="Buee M."/>
            <person name="Cantarel B."/>
            <person name="Chevalier G."/>
            <person name="Couloux A."/>
            <person name="Da Silva C."/>
            <person name="Denoeud F."/>
            <person name="Duplessis S."/>
            <person name="Ghignone S."/>
            <person name="Hilselberger B."/>
            <person name="Iotti M."/>
            <person name="Marcais B."/>
            <person name="Mello A."/>
            <person name="Miranda M."/>
            <person name="Pacioni G."/>
            <person name="Quesneville H."/>
            <person name="Riccioni C."/>
            <person name="Ruotolo R."/>
            <person name="Splivallo R."/>
            <person name="Stocchi V."/>
            <person name="Tisserant E."/>
            <person name="Viscomi A.R."/>
            <person name="Zambonelli A."/>
            <person name="Zampieri E."/>
            <person name="Henrissat B."/>
            <person name="Lebrun M.H."/>
            <person name="Paolocci F."/>
            <person name="Bonfante P."/>
            <person name="Ottonello S."/>
            <person name="Wincker P."/>
        </authorList>
    </citation>
    <scope>NUCLEOTIDE SEQUENCE [LARGE SCALE GENOMIC DNA]</scope>
    <source>
        <strain evidence="3 4">Mel28</strain>
    </source>
</reference>